<evidence type="ECO:0000256" key="3">
    <source>
        <dbReference type="PROSITE-ProRule" id="PRU00059"/>
    </source>
</evidence>
<keyword evidence="2" id="KW-1015">Disulfide bond</keyword>
<evidence type="ECO:0000256" key="1">
    <source>
        <dbReference type="ARBA" id="ARBA00022737"/>
    </source>
</evidence>
<evidence type="ECO:0000313" key="6">
    <source>
        <dbReference type="Proteomes" id="UP000085678"/>
    </source>
</evidence>
<dbReference type="Pfam" id="PF00431">
    <property type="entry name" value="CUB"/>
    <property type="match status" value="1"/>
</dbReference>
<dbReference type="Gene3D" id="2.60.120.290">
    <property type="entry name" value="Spermadhesin, CUB domain"/>
    <property type="match status" value="3"/>
</dbReference>
<evidence type="ECO:0000256" key="2">
    <source>
        <dbReference type="ARBA" id="ARBA00023157"/>
    </source>
</evidence>
<name>A0A1S3HNU1_LINAN</name>
<evidence type="ECO:0000259" key="5">
    <source>
        <dbReference type="PROSITE" id="PS01180"/>
    </source>
</evidence>
<dbReference type="PANTHER" id="PTHR24251:SF37">
    <property type="entry name" value="CUB DOMAIN-CONTAINING PROTEIN"/>
    <property type="match status" value="1"/>
</dbReference>
<protein>
    <submittedName>
        <fullName evidence="7">Cubilin-like isoform X1</fullName>
    </submittedName>
</protein>
<dbReference type="Proteomes" id="UP000085678">
    <property type="component" value="Unplaced"/>
</dbReference>
<dbReference type="InterPro" id="IPR035914">
    <property type="entry name" value="Sperma_CUB_dom_sf"/>
</dbReference>
<dbReference type="STRING" id="7574.A0A1S3HNU1"/>
<sequence>MAGYEKFRSITVVFLILCVSRLINAEEADACTTTFSNSTGSIPVTKFQPGINCTWRFNLTSNASIYINFKHTFSIGLGAALQILNGDNKPIATLTGPQDEFLAVITKPDNATIMFQNGNSPSYFGMTYSTTKCSQTVSWDAATIRSPYVPVDSGSVSCQYTIKTDNASFPFLSFSVFDFTKMTMEVFGKKSPASSSSDDLLKNLTGQSSRPDDIMSFANTMTIQLTLPLAQKQTGFVASYASVSQSCSGIYEIGEETPFFIPPFGNYSNNLDCRGMAYLNDTMKQRFSLTLILNSLDLGDDYDTIVVNDGGSRFSPALTTWKRGTTAGSVLVSSTGKLWMMFKTDETQTGRGVHFTVRPQGKPHVGRNANLWIFCANSFCDLLALAYVQPI</sequence>
<dbReference type="InParanoid" id="A0A1S3HNU1"/>
<feature type="domain" description="CUB" evidence="5">
    <location>
        <begin position="31"/>
        <end position="131"/>
    </location>
</feature>
<keyword evidence="6" id="KW-1185">Reference proteome</keyword>
<reference evidence="7" key="1">
    <citation type="submission" date="2025-08" db="UniProtKB">
        <authorList>
            <consortium name="RefSeq"/>
        </authorList>
    </citation>
    <scope>IDENTIFICATION</scope>
    <source>
        <tissue evidence="7">Gonads</tissue>
    </source>
</reference>
<organism evidence="6 7">
    <name type="scientific">Lingula anatina</name>
    <name type="common">Brachiopod</name>
    <name type="synonym">Lingula unguis</name>
    <dbReference type="NCBI Taxonomy" id="7574"/>
    <lineage>
        <taxon>Eukaryota</taxon>
        <taxon>Metazoa</taxon>
        <taxon>Spiralia</taxon>
        <taxon>Lophotrochozoa</taxon>
        <taxon>Brachiopoda</taxon>
        <taxon>Linguliformea</taxon>
        <taxon>Lingulata</taxon>
        <taxon>Lingulida</taxon>
        <taxon>Linguloidea</taxon>
        <taxon>Lingulidae</taxon>
        <taxon>Lingula</taxon>
    </lineage>
</organism>
<dbReference type="SUPFAM" id="SSF49854">
    <property type="entry name" value="Spermadhesin, CUB domain"/>
    <property type="match status" value="3"/>
</dbReference>
<dbReference type="SMART" id="SM00042">
    <property type="entry name" value="CUB"/>
    <property type="match status" value="3"/>
</dbReference>
<dbReference type="RefSeq" id="XP_013387717.1">
    <property type="nucleotide sequence ID" value="XM_013532263.2"/>
</dbReference>
<dbReference type="PROSITE" id="PS01180">
    <property type="entry name" value="CUB"/>
    <property type="match status" value="2"/>
</dbReference>
<dbReference type="InterPro" id="IPR000859">
    <property type="entry name" value="CUB_dom"/>
</dbReference>
<keyword evidence="4" id="KW-0732">Signal</keyword>
<evidence type="ECO:0000313" key="7">
    <source>
        <dbReference type="RefSeq" id="XP_013387717.1"/>
    </source>
</evidence>
<dbReference type="CDD" id="cd00041">
    <property type="entry name" value="CUB"/>
    <property type="match status" value="1"/>
</dbReference>
<evidence type="ECO:0000256" key="4">
    <source>
        <dbReference type="SAM" id="SignalP"/>
    </source>
</evidence>
<gene>
    <name evidence="7" type="primary">LOC106156837</name>
</gene>
<proteinExistence type="predicted"/>
<feature type="signal peptide" evidence="4">
    <location>
        <begin position="1"/>
        <end position="25"/>
    </location>
</feature>
<accession>A0A1S3HNU1</accession>
<feature type="chain" id="PRO_5010310077" evidence="4">
    <location>
        <begin position="26"/>
        <end position="391"/>
    </location>
</feature>
<comment type="caution">
    <text evidence="3">Lacks conserved residue(s) required for the propagation of feature annotation.</text>
</comment>
<feature type="domain" description="CUB" evidence="5">
    <location>
        <begin position="133"/>
        <end position="243"/>
    </location>
</feature>
<dbReference type="GeneID" id="106156837"/>
<keyword evidence="1" id="KW-0677">Repeat</keyword>
<dbReference type="KEGG" id="lak:106156837"/>
<dbReference type="AlphaFoldDB" id="A0A1S3HNU1"/>
<dbReference type="PANTHER" id="PTHR24251">
    <property type="entry name" value="OVOCHYMASE-RELATED"/>
    <property type="match status" value="1"/>
</dbReference>